<feature type="compositionally biased region" description="Polar residues" evidence="1">
    <location>
        <begin position="1"/>
        <end position="13"/>
    </location>
</feature>
<feature type="region of interest" description="Disordered" evidence="1">
    <location>
        <begin position="1"/>
        <end position="131"/>
    </location>
</feature>
<feature type="compositionally biased region" description="Low complexity" evidence="1">
    <location>
        <begin position="114"/>
        <end position="131"/>
    </location>
</feature>
<feature type="region of interest" description="Disordered" evidence="1">
    <location>
        <begin position="164"/>
        <end position="250"/>
    </location>
</feature>
<dbReference type="EMBL" id="JAULSO010000003">
    <property type="protein sequence ID" value="KAK3686045.1"/>
    <property type="molecule type" value="Genomic_DNA"/>
</dbReference>
<accession>A0AAE1CB03</accession>
<feature type="compositionally biased region" description="Low complexity" evidence="1">
    <location>
        <begin position="773"/>
        <end position="786"/>
    </location>
</feature>
<feature type="region of interest" description="Disordered" evidence="1">
    <location>
        <begin position="603"/>
        <end position="645"/>
    </location>
</feature>
<feature type="region of interest" description="Disordered" evidence="1">
    <location>
        <begin position="406"/>
        <end position="434"/>
    </location>
</feature>
<feature type="compositionally biased region" description="Low complexity" evidence="1">
    <location>
        <begin position="739"/>
        <end position="753"/>
    </location>
</feature>
<dbReference type="AlphaFoldDB" id="A0AAE1CB03"/>
<feature type="region of interest" description="Disordered" evidence="1">
    <location>
        <begin position="666"/>
        <end position="717"/>
    </location>
</feature>
<sequence>MDVTSLLNSSSAALQRRDSLDSSTPSAIGGTTAASTAVPTPSPDRTPFRRTSGSRSPNRNRTPWDAGGYSLPLTIDTKSIQTPSTARPAFYSESPTDGQTSASPRSPKHKFSDSRSSLSSYTSSSNNSVSHSRISSLSTVSEFQPLASLITDISLNGRMPVEKLEPNAPRLPSLGDVKPISPNFTHQPYEGSETLAGDTSPSDTVKSGRPGSPSDAVIIRRGQGTSVSGSPPNSLLWADHSPTRPHKRAVSAPDFPAVTTSAILPHFAVMSDEAPQLKTEPAMDNSVLSPQQPSQHDLDLNDDGPRCMYIANCNTGSAPRKVVSHIFGRNKLCTRSIPEKCWVCICRKHYQRCRYRNAQEYAKFQCELIIKQIQRVQAWSDANQREGKPGVVQDWSLTIRKRESNRLAAKTANNKRKRPRNDDSEDDDDSFSFDNDRALANGSAVPGWLLEKCGTGYSTNQIQDIAARLKHEMDSEALTAIPDIEILPNISTDGAEGKAKASPKRKGASHKRSQSMGVALRSQSRESTQTLTRRVSQSDASSMYEEQPITPEKRQRIDASNNFKLERQTLPSMPPRNTDRTVPQMQMRRISVSYRQPFGDIQENQAEDRFSPTHHHHSSVTTGSYNQGPLPAPTPQGPNGLPMTQQADACQQGTYYDASYIPRQHQRSYSEVGGYQNSQMSYRPPPSTGYAPPRSSASFSPQSYPQGTQSYDTGSVYASDYMRQDNGYFNAPALSSGPPIGYGYQQQQTYYQPTGPPTNGPYGGSAKHTRHQSTPGVPSSSAGGPPIFQSAYAPRDSYPARH</sequence>
<feature type="compositionally biased region" description="Polar residues" evidence="1">
    <location>
        <begin position="521"/>
        <end position="541"/>
    </location>
</feature>
<keyword evidence="3" id="KW-1185">Reference proteome</keyword>
<feature type="region of interest" description="Disordered" evidence="1">
    <location>
        <begin position="739"/>
        <end position="802"/>
    </location>
</feature>
<reference evidence="2" key="1">
    <citation type="journal article" date="2023" name="Mol. Phylogenet. Evol.">
        <title>Genome-scale phylogeny and comparative genomics of the fungal order Sordariales.</title>
        <authorList>
            <person name="Hensen N."/>
            <person name="Bonometti L."/>
            <person name="Westerberg I."/>
            <person name="Brannstrom I.O."/>
            <person name="Guillou S."/>
            <person name="Cros-Aarteil S."/>
            <person name="Calhoun S."/>
            <person name="Haridas S."/>
            <person name="Kuo A."/>
            <person name="Mondo S."/>
            <person name="Pangilinan J."/>
            <person name="Riley R."/>
            <person name="LaButti K."/>
            <person name="Andreopoulos B."/>
            <person name="Lipzen A."/>
            <person name="Chen C."/>
            <person name="Yan M."/>
            <person name="Daum C."/>
            <person name="Ng V."/>
            <person name="Clum A."/>
            <person name="Steindorff A."/>
            <person name="Ohm R.A."/>
            <person name="Martin F."/>
            <person name="Silar P."/>
            <person name="Natvig D.O."/>
            <person name="Lalanne C."/>
            <person name="Gautier V."/>
            <person name="Ament-Velasquez S.L."/>
            <person name="Kruys A."/>
            <person name="Hutchinson M.I."/>
            <person name="Powell A.J."/>
            <person name="Barry K."/>
            <person name="Miller A.N."/>
            <person name="Grigoriev I.V."/>
            <person name="Debuchy R."/>
            <person name="Gladieux P."/>
            <person name="Hiltunen Thoren M."/>
            <person name="Johannesson H."/>
        </authorList>
    </citation>
    <scope>NUCLEOTIDE SEQUENCE</scope>
    <source>
        <strain evidence="2">CBS 314.62</strain>
    </source>
</reference>
<name>A0AAE1CB03_9PEZI</name>
<gene>
    <name evidence="2" type="ORF">B0T22DRAFT_239897</name>
</gene>
<reference evidence="2" key="2">
    <citation type="submission" date="2023-06" db="EMBL/GenBank/DDBJ databases">
        <authorList>
            <consortium name="Lawrence Berkeley National Laboratory"/>
            <person name="Haridas S."/>
            <person name="Hensen N."/>
            <person name="Bonometti L."/>
            <person name="Westerberg I."/>
            <person name="Brannstrom I.O."/>
            <person name="Guillou S."/>
            <person name="Cros-Aarteil S."/>
            <person name="Calhoun S."/>
            <person name="Kuo A."/>
            <person name="Mondo S."/>
            <person name="Pangilinan J."/>
            <person name="Riley R."/>
            <person name="Labutti K."/>
            <person name="Andreopoulos B."/>
            <person name="Lipzen A."/>
            <person name="Chen C."/>
            <person name="Yanf M."/>
            <person name="Daum C."/>
            <person name="Ng V."/>
            <person name="Clum A."/>
            <person name="Steindorff A."/>
            <person name="Ohm R."/>
            <person name="Martin F."/>
            <person name="Silar P."/>
            <person name="Natvig D."/>
            <person name="Lalanne C."/>
            <person name="Gautier V."/>
            <person name="Ament-Velasquez S.L."/>
            <person name="Kruys A."/>
            <person name="Hutchinson M.I."/>
            <person name="Powell A.J."/>
            <person name="Barry K."/>
            <person name="Miller A.N."/>
            <person name="Grigoriev I.V."/>
            <person name="Debuchy R."/>
            <person name="Gladieux P."/>
            <person name="Thoren M.H."/>
            <person name="Johannesson H."/>
        </authorList>
    </citation>
    <scope>NUCLEOTIDE SEQUENCE</scope>
    <source>
        <strain evidence="2">CBS 314.62</strain>
    </source>
</reference>
<dbReference type="Proteomes" id="UP001270362">
    <property type="component" value="Unassembled WGS sequence"/>
</dbReference>
<evidence type="ECO:0000313" key="3">
    <source>
        <dbReference type="Proteomes" id="UP001270362"/>
    </source>
</evidence>
<organism evidence="2 3">
    <name type="scientific">Podospora appendiculata</name>
    <dbReference type="NCBI Taxonomy" id="314037"/>
    <lineage>
        <taxon>Eukaryota</taxon>
        <taxon>Fungi</taxon>
        <taxon>Dikarya</taxon>
        <taxon>Ascomycota</taxon>
        <taxon>Pezizomycotina</taxon>
        <taxon>Sordariomycetes</taxon>
        <taxon>Sordariomycetidae</taxon>
        <taxon>Sordariales</taxon>
        <taxon>Podosporaceae</taxon>
        <taxon>Podospora</taxon>
    </lineage>
</organism>
<evidence type="ECO:0000313" key="2">
    <source>
        <dbReference type="EMBL" id="KAK3686045.1"/>
    </source>
</evidence>
<feature type="compositionally biased region" description="Polar residues" evidence="1">
    <location>
        <begin position="93"/>
        <end position="104"/>
    </location>
</feature>
<feature type="compositionally biased region" description="Polar residues" evidence="1">
    <location>
        <begin position="49"/>
        <end position="61"/>
    </location>
</feature>
<evidence type="ECO:0000256" key="1">
    <source>
        <dbReference type="SAM" id="MobiDB-lite"/>
    </source>
</evidence>
<feature type="compositionally biased region" description="Low complexity" evidence="1">
    <location>
        <begin position="22"/>
        <end position="39"/>
    </location>
</feature>
<comment type="caution">
    <text evidence="2">The sequence shown here is derived from an EMBL/GenBank/DDBJ whole genome shotgun (WGS) entry which is preliminary data.</text>
</comment>
<proteinExistence type="predicted"/>
<feature type="compositionally biased region" description="Basic residues" evidence="1">
    <location>
        <begin position="501"/>
        <end position="513"/>
    </location>
</feature>
<feature type="region of interest" description="Disordered" evidence="1">
    <location>
        <begin position="492"/>
        <end position="584"/>
    </location>
</feature>
<feature type="compositionally biased region" description="Polar residues" evidence="1">
    <location>
        <begin position="76"/>
        <end position="85"/>
    </location>
</feature>
<protein>
    <submittedName>
        <fullName evidence="2">Uncharacterized protein</fullName>
    </submittedName>
</protein>
<feature type="compositionally biased region" description="Polar residues" evidence="1">
    <location>
        <begin position="223"/>
        <end position="233"/>
    </location>
</feature>
<feature type="compositionally biased region" description="Polar residues" evidence="1">
    <location>
        <begin position="695"/>
        <end position="713"/>
    </location>
</feature>